<keyword evidence="2" id="KW-1185">Reference proteome</keyword>
<organism evidence="1 2">
    <name type="scientific">Rhynchosporium agropyri</name>
    <dbReference type="NCBI Taxonomy" id="914238"/>
    <lineage>
        <taxon>Eukaryota</taxon>
        <taxon>Fungi</taxon>
        <taxon>Dikarya</taxon>
        <taxon>Ascomycota</taxon>
        <taxon>Pezizomycotina</taxon>
        <taxon>Leotiomycetes</taxon>
        <taxon>Helotiales</taxon>
        <taxon>Ploettnerulaceae</taxon>
        <taxon>Rhynchosporium</taxon>
    </lineage>
</organism>
<proteinExistence type="predicted"/>
<accession>A0A1E1KD87</accession>
<evidence type="ECO:0000313" key="1">
    <source>
        <dbReference type="EMBL" id="CZS95961.1"/>
    </source>
</evidence>
<evidence type="ECO:0000313" key="2">
    <source>
        <dbReference type="Proteomes" id="UP000178912"/>
    </source>
</evidence>
<protein>
    <submittedName>
        <fullName evidence="1">Uncharacterized protein</fullName>
    </submittedName>
</protein>
<sequence length="171" mass="19161">MSQAFLAILLSSSSWKYSSDIAFLIRGTTFTSPPSGVNPSPSKADTSYVLIYQSEVVSVFTRVRHLYQALFSPSDSFFFNNTTASIIHSHHESPILFLPHATKSSLTCKHYVDYRHNVQSKNAELISQDEMGIAWKEDIKELYDVWVTKSGRRVSKAGQEGSLLTAPQCHL</sequence>
<dbReference type="EMBL" id="FJUX01000024">
    <property type="protein sequence ID" value="CZS95961.1"/>
    <property type="molecule type" value="Genomic_DNA"/>
</dbReference>
<reference evidence="2" key="1">
    <citation type="submission" date="2016-03" db="EMBL/GenBank/DDBJ databases">
        <authorList>
            <person name="Guldener U."/>
        </authorList>
    </citation>
    <scope>NUCLEOTIDE SEQUENCE [LARGE SCALE GENOMIC DNA]</scope>
    <source>
        <strain evidence="2">04CH-RAC-A.6.1</strain>
    </source>
</reference>
<dbReference type="Proteomes" id="UP000178912">
    <property type="component" value="Unassembled WGS sequence"/>
</dbReference>
<dbReference type="AlphaFoldDB" id="A0A1E1KD87"/>
<name>A0A1E1KD87_9HELO</name>
<gene>
    <name evidence="1" type="ORF">RAG0_05435</name>
</gene>